<comment type="caution">
    <text evidence="1">The sequence shown here is derived from an EMBL/GenBank/DDBJ whole genome shotgun (WGS) entry which is preliminary data.</text>
</comment>
<name>A0ACB5RU70_9PEZI</name>
<accession>A0ACB5RU70</accession>
<evidence type="ECO:0000313" key="1">
    <source>
        <dbReference type="EMBL" id="GME24049.1"/>
    </source>
</evidence>
<organism evidence="1 2">
    <name type="scientific">Neofusicoccum parvum</name>
    <dbReference type="NCBI Taxonomy" id="310453"/>
    <lineage>
        <taxon>Eukaryota</taxon>
        <taxon>Fungi</taxon>
        <taxon>Dikarya</taxon>
        <taxon>Ascomycota</taxon>
        <taxon>Pezizomycotina</taxon>
        <taxon>Dothideomycetes</taxon>
        <taxon>Dothideomycetes incertae sedis</taxon>
        <taxon>Botryosphaeriales</taxon>
        <taxon>Botryosphaeriaceae</taxon>
        <taxon>Neofusicoccum</taxon>
    </lineage>
</organism>
<dbReference type="Proteomes" id="UP001165186">
    <property type="component" value="Unassembled WGS sequence"/>
</dbReference>
<protein>
    <submittedName>
        <fullName evidence="1">Uncharacterized protein</fullName>
    </submittedName>
</protein>
<dbReference type="EMBL" id="BSXG01000010">
    <property type="protein sequence ID" value="GME24049.1"/>
    <property type="molecule type" value="Genomic_DNA"/>
</dbReference>
<sequence length="637" mass="66844">MSFDLLAEFGSPPPPQAQQKRPAQPQPSPAARPGPGTASFSLFDDLAGLGQPSTPAMPGALSAHAGSPGVGGFSSQGVIGTPPTPAQAQASMNDDFGDFADAPTPAPSAALPNPTAINTASQAPDPWASLRTSTSLTGTKAPSGISTAHAPQPGFNPAASKNDPFDFSAFGVPSRQQNTNFQQNFAAPPPAPAPSKPPAPRDPNVLFDAENLSEDDDDFGDFEDAAPAVEQPALISSPGPVSSPAPVSMPSPAPVSAPKFTPETAFAPKPKPKYSQPPKAVPNAAPTTTALNIDELLGELEVSDPLTSVAPTSKQEDWKTSTTAKFASKTQPEFGSTQSPAAKITSASRTSPVAKKSSKTPAAKSRPIGPQLGWDDDWDDLIPTTPAAAQATSPNPVPSGFEIPAPASIPDPTPNSLPPTNIPPPALLLTLFPSIFSSAQTSFFKPLGTQPTHIRPKILADQNVVRFLRGYLTVGIVAARVIAGRKLRWKRDSFLAQGMSIGPAGKAGAGGMKLTAIDRSESSKEDREAADVVRAWKEQVGRLRSVVVQVNAKDDRGRSLGSIPEIAEAMPIRTAKELEGGIAAPKPCALCGLKRNERIGKVDVEVEDSFGEWWVDQLSMHRACRNFWEEHKNNLRY</sequence>
<proteinExistence type="predicted"/>
<keyword evidence="2" id="KW-1185">Reference proteome</keyword>
<gene>
    <name evidence="1" type="primary">g6131</name>
    <name evidence="1" type="ORF">NpPPO83_00006131</name>
</gene>
<reference evidence="1" key="1">
    <citation type="submission" date="2024-09" db="EMBL/GenBank/DDBJ databases">
        <title>Draft Genome Sequences of Neofusicoccum parvum.</title>
        <authorList>
            <person name="Ashida A."/>
            <person name="Camagna M."/>
            <person name="Tanaka A."/>
            <person name="Takemoto D."/>
        </authorList>
    </citation>
    <scope>NUCLEOTIDE SEQUENCE</scope>
    <source>
        <strain evidence="1">PPO83</strain>
    </source>
</reference>
<evidence type="ECO:0000313" key="2">
    <source>
        <dbReference type="Proteomes" id="UP001165186"/>
    </source>
</evidence>